<dbReference type="Pfam" id="PF02922">
    <property type="entry name" value="CBM_48"/>
    <property type="match status" value="1"/>
</dbReference>
<keyword evidence="4" id="KW-0119">Carbohydrate metabolism</keyword>
<dbReference type="PATRIC" id="fig|398512.5.peg.4104"/>
<protein>
    <submittedName>
        <fullName evidence="7">Glycogen debranching enzyme GlgX</fullName>
        <ecNumber evidence="7">3.2.1.68</ecNumber>
    </submittedName>
</protein>
<dbReference type="InterPro" id="IPR017853">
    <property type="entry name" value="GH"/>
</dbReference>
<dbReference type="InterPro" id="IPR048650">
    <property type="entry name" value="ISOA1-3-like_C"/>
</dbReference>
<dbReference type="EMBL" id="LGTC01000001">
    <property type="protein sequence ID" value="KNY28649.1"/>
    <property type="molecule type" value="Genomic_DNA"/>
</dbReference>
<evidence type="ECO:0000256" key="1">
    <source>
        <dbReference type="ARBA" id="ARBA00008061"/>
    </source>
</evidence>
<sequence length="712" mass="81852">MIGVSKMSEIKKFGTFNLLPGKPVPYGATVIPNQGVNFSVYSLNAISCELVLYRKKEKDPFAIIPFPNEYKVGNVFNMIIQNLDYENIEYGYRMDGPRSHKEGHWFDPSKVLLDPYAKIVGGRDVWGEEPDWSDPYQHRGQIIADNCYNWEGDRQLNIPIEELIIYEMHVRGFTKHASSSVKNPGTYAGIIEKIPYLKKLGINCVELLPIFEFDEFIKIRGPIINISGDHMKNYWGYDPLAYFAPKGGYASSANGRQSAEFKDLVKALHQNGIEVILDVVFNHTGEGKETMPSVSFRGIDNKTFYLTNPDGSYRNYSGCYNTVNCNHPVVRKFIIDCLRYWVHEYHIDGFRFDLASIMCRDQDGTPLGNPPLVEAISYDPVLKNTKLIAEAWDAAGLYQVGGFPSYGRWSEWNGKYRDDLRRFLKGDSGFVEAMVYRIQGSPDLYKGRGTHASINFVTCHDGFTLMDLFSYFSKHNMANGENNMDGSNDNHSWNWGYEGPTDNPEIIKLRKKQIKNAISILMLSYGVPMILAGDEMGRTQNGNNNAYCQDNDISWINWNLLKSNNEIYNYFEKIIAFRKNNRILTEREHYETTNSLGSRYPQISFHGVKPWEYDNSSESKTLAVMFYDKQSDNNIIYMGMNMYWEKLEFTLPKLVNMDWYLFSDTSKAPPYDITEPGRELLLKNQNKINIDARSVVILIGKKQHQDKLIQFI</sequence>
<keyword evidence="3" id="KW-0809">Transit peptide</keyword>
<keyword evidence="2 7" id="KW-0378">Hydrolase</keyword>
<evidence type="ECO:0000256" key="5">
    <source>
        <dbReference type="ARBA" id="ARBA00023295"/>
    </source>
</evidence>
<dbReference type="SMART" id="SM00642">
    <property type="entry name" value="Aamy"/>
    <property type="match status" value="1"/>
</dbReference>
<keyword evidence="5 7" id="KW-0326">Glycosidase</keyword>
<dbReference type="CDD" id="cd11234">
    <property type="entry name" value="E_set_GDE_N"/>
    <property type="match status" value="1"/>
</dbReference>
<dbReference type="Gene3D" id="2.60.40.10">
    <property type="entry name" value="Immunoglobulins"/>
    <property type="match status" value="1"/>
</dbReference>
<dbReference type="PANTHER" id="PTHR43002">
    <property type="entry name" value="GLYCOGEN DEBRANCHING ENZYME"/>
    <property type="match status" value="1"/>
</dbReference>
<dbReference type="SUPFAM" id="SSF51445">
    <property type="entry name" value="(Trans)glycosidases"/>
    <property type="match status" value="1"/>
</dbReference>
<dbReference type="InterPro" id="IPR013780">
    <property type="entry name" value="Glyco_hydro_b"/>
</dbReference>
<evidence type="ECO:0000313" key="7">
    <source>
        <dbReference type="EMBL" id="KNY28649.1"/>
    </source>
</evidence>
<organism evidence="7 8">
    <name type="scientific">Pseudobacteroides cellulosolvens ATCC 35603 = DSM 2933</name>
    <dbReference type="NCBI Taxonomy" id="398512"/>
    <lineage>
        <taxon>Bacteria</taxon>
        <taxon>Bacillati</taxon>
        <taxon>Bacillota</taxon>
        <taxon>Clostridia</taxon>
        <taxon>Eubacteriales</taxon>
        <taxon>Oscillospiraceae</taxon>
        <taxon>Pseudobacteroides</taxon>
    </lineage>
</organism>
<dbReference type="InterPro" id="IPR011837">
    <property type="entry name" value="Glycogen_debranch_GlgX"/>
</dbReference>
<dbReference type="FunFam" id="3.20.20.80:FF:000054">
    <property type="entry name" value="Glycogen debranching enzyme"/>
    <property type="match status" value="1"/>
</dbReference>
<dbReference type="GO" id="GO:0005980">
    <property type="term" value="P:glycogen catabolic process"/>
    <property type="evidence" value="ECO:0007669"/>
    <property type="project" value="InterPro"/>
</dbReference>
<dbReference type="GO" id="GO:0030245">
    <property type="term" value="P:cellulose catabolic process"/>
    <property type="evidence" value="ECO:0007669"/>
    <property type="project" value="UniProtKB-KW"/>
</dbReference>
<keyword evidence="8" id="KW-1185">Reference proteome</keyword>
<feature type="domain" description="Glycosyl hydrolase family 13 catalytic" evidence="6">
    <location>
        <begin position="167"/>
        <end position="578"/>
    </location>
</feature>
<dbReference type="eggNOG" id="COG1523">
    <property type="taxonomic scope" value="Bacteria"/>
</dbReference>
<dbReference type="SUPFAM" id="SSF81296">
    <property type="entry name" value="E set domains"/>
    <property type="match status" value="1"/>
</dbReference>
<keyword evidence="4" id="KW-0624">Polysaccharide degradation</keyword>
<dbReference type="Gene3D" id="2.60.40.1180">
    <property type="entry name" value="Golgi alpha-mannosidase II"/>
    <property type="match status" value="1"/>
</dbReference>
<dbReference type="InterPro" id="IPR013783">
    <property type="entry name" value="Ig-like_fold"/>
</dbReference>
<comment type="similarity">
    <text evidence="1">Belongs to the glycosyl hydrolase 13 family.</text>
</comment>
<dbReference type="NCBIfam" id="TIGR02100">
    <property type="entry name" value="glgX_debranch"/>
    <property type="match status" value="1"/>
</dbReference>
<dbReference type="InterPro" id="IPR006047">
    <property type="entry name" value="GH13_cat_dom"/>
</dbReference>
<evidence type="ECO:0000256" key="4">
    <source>
        <dbReference type="ARBA" id="ARBA00023001"/>
    </source>
</evidence>
<dbReference type="Gene3D" id="3.20.20.80">
    <property type="entry name" value="Glycosidases"/>
    <property type="match status" value="1"/>
</dbReference>
<evidence type="ECO:0000256" key="2">
    <source>
        <dbReference type="ARBA" id="ARBA00022801"/>
    </source>
</evidence>
<proteinExistence type="inferred from homology"/>
<evidence type="ECO:0000259" key="6">
    <source>
        <dbReference type="SMART" id="SM00642"/>
    </source>
</evidence>
<dbReference type="STRING" id="398512.Bccel_3923"/>
<dbReference type="SUPFAM" id="SSF51011">
    <property type="entry name" value="Glycosyl hydrolase domain"/>
    <property type="match status" value="1"/>
</dbReference>
<dbReference type="AlphaFoldDB" id="A0A0L6JSF7"/>
<comment type="caution">
    <text evidence="7">The sequence shown here is derived from an EMBL/GenBank/DDBJ whole genome shotgun (WGS) entry which is preliminary data.</text>
</comment>
<evidence type="ECO:0000313" key="8">
    <source>
        <dbReference type="Proteomes" id="UP000036923"/>
    </source>
</evidence>
<dbReference type="Proteomes" id="UP000036923">
    <property type="component" value="Unassembled WGS sequence"/>
</dbReference>
<dbReference type="EC" id="3.2.1.68" evidence="7"/>
<evidence type="ECO:0000256" key="3">
    <source>
        <dbReference type="ARBA" id="ARBA00022946"/>
    </source>
</evidence>
<keyword evidence="4" id="KW-0136">Cellulose degradation</keyword>
<accession>A0A0L6JSF7</accession>
<dbReference type="Pfam" id="PF00128">
    <property type="entry name" value="Alpha-amylase"/>
    <property type="match status" value="2"/>
</dbReference>
<dbReference type="InterPro" id="IPR004193">
    <property type="entry name" value="Glyco_hydro_13_N"/>
</dbReference>
<dbReference type="InterPro" id="IPR014756">
    <property type="entry name" value="Ig_E-set"/>
</dbReference>
<dbReference type="CDD" id="cd11326">
    <property type="entry name" value="AmyAc_Glg_debranch"/>
    <property type="match status" value="1"/>
</dbReference>
<name>A0A0L6JSF7_9FIRM</name>
<reference evidence="8" key="1">
    <citation type="submission" date="2015-07" db="EMBL/GenBank/DDBJ databases">
        <title>Near-Complete Genome Sequence of the Cellulolytic Bacterium Bacteroides (Pseudobacteroides) cellulosolvens ATCC 35603.</title>
        <authorList>
            <person name="Dassa B."/>
            <person name="Utturkar S.M."/>
            <person name="Klingeman D.M."/>
            <person name="Hurt R.A."/>
            <person name="Keller M."/>
            <person name="Xu J."/>
            <person name="Reddy Y.H.K."/>
            <person name="Borovok I."/>
            <person name="Grinberg I.R."/>
            <person name="Lamed R."/>
            <person name="Zhivin O."/>
            <person name="Bayer E.A."/>
            <person name="Brown S.D."/>
        </authorList>
    </citation>
    <scope>NUCLEOTIDE SEQUENCE [LARGE SCALE GENOMIC DNA]</scope>
    <source>
        <strain evidence="8">DSM 2933</strain>
    </source>
</reference>
<dbReference type="GO" id="GO:0019156">
    <property type="term" value="F:isoamylase activity"/>
    <property type="evidence" value="ECO:0007669"/>
    <property type="project" value="UniProtKB-EC"/>
</dbReference>
<dbReference type="GO" id="GO:0004135">
    <property type="term" value="F:amylo-alpha-1,6-glucosidase activity"/>
    <property type="evidence" value="ECO:0007669"/>
    <property type="project" value="InterPro"/>
</dbReference>
<gene>
    <name evidence="7" type="ORF">Bccel_3923</name>
</gene>
<dbReference type="Pfam" id="PF21156">
    <property type="entry name" value="ISOA1-3_C"/>
    <property type="match status" value="1"/>
</dbReference>